<reference evidence="1 2" key="1">
    <citation type="submission" date="2018-06" db="EMBL/GenBank/DDBJ databases">
        <title>Sphaerisporangium craniellae sp. nov., isolated from a marine sponge in the South China Sea.</title>
        <authorList>
            <person name="Li L."/>
        </authorList>
    </citation>
    <scope>NUCLEOTIDE SEQUENCE [LARGE SCALE GENOMIC DNA]</scope>
    <source>
        <strain evidence="1 2">CCTCC AA 208026</strain>
    </source>
</reference>
<dbReference type="OrthoDB" id="3543022at2"/>
<evidence type="ECO:0000313" key="1">
    <source>
        <dbReference type="EMBL" id="RCG17904.1"/>
    </source>
</evidence>
<gene>
    <name evidence="1" type="ORF">DQ384_39355</name>
</gene>
<accession>A0A367EIK3</accession>
<organism evidence="1 2">
    <name type="scientific">Sphaerisporangium album</name>
    <dbReference type="NCBI Taxonomy" id="509200"/>
    <lineage>
        <taxon>Bacteria</taxon>
        <taxon>Bacillati</taxon>
        <taxon>Actinomycetota</taxon>
        <taxon>Actinomycetes</taxon>
        <taxon>Streptosporangiales</taxon>
        <taxon>Streptosporangiaceae</taxon>
        <taxon>Sphaerisporangium</taxon>
    </lineage>
</organism>
<keyword evidence="2" id="KW-1185">Reference proteome</keyword>
<dbReference type="Proteomes" id="UP000253094">
    <property type="component" value="Unassembled WGS sequence"/>
</dbReference>
<proteinExistence type="predicted"/>
<dbReference type="RefSeq" id="WP_114033990.1">
    <property type="nucleotide sequence ID" value="NZ_QOIL01000039.1"/>
</dbReference>
<dbReference type="AlphaFoldDB" id="A0A367EIK3"/>
<dbReference type="EMBL" id="QOIL01000039">
    <property type="protein sequence ID" value="RCG17904.1"/>
    <property type="molecule type" value="Genomic_DNA"/>
</dbReference>
<sequence length="65" mass="7254">MAETPRRASYEVRLNRGLQLGVLWISAQKGRALRIEITWQPTDHTRKAEGAQAITALLNTLPVEG</sequence>
<evidence type="ECO:0000313" key="2">
    <source>
        <dbReference type="Proteomes" id="UP000253094"/>
    </source>
</evidence>
<comment type="caution">
    <text evidence="1">The sequence shown here is derived from an EMBL/GenBank/DDBJ whole genome shotgun (WGS) entry which is preliminary data.</text>
</comment>
<protein>
    <submittedName>
        <fullName evidence="1">Uncharacterized protein</fullName>
    </submittedName>
</protein>
<name>A0A367EIK3_9ACTN</name>